<gene>
    <name evidence="1" type="ORF">ACFQS1_16675</name>
</gene>
<dbReference type="Proteomes" id="UP001596548">
    <property type="component" value="Unassembled WGS sequence"/>
</dbReference>
<evidence type="ECO:0000313" key="2">
    <source>
        <dbReference type="Proteomes" id="UP001596548"/>
    </source>
</evidence>
<protein>
    <submittedName>
        <fullName evidence="1">Uncharacterized protein</fullName>
    </submittedName>
</protein>
<comment type="caution">
    <text evidence="1">The sequence shown here is derived from an EMBL/GenBank/DDBJ whole genome shotgun (WGS) entry which is preliminary data.</text>
</comment>
<accession>A0ABW2HSX6</accession>
<dbReference type="EMBL" id="JBHTBJ010000010">
    <property type="protein sequence ID" value="MFC7275625.1"/>
    <property type="molecule type" value="Genomic_DNA"/>
</dbReference>
<dbReference type="RefSeq" id="WP_378968933.1">
    <property type="nucleotide sequence ID" value="NZ_JBHTBJ010000010.1"/>
</dbReference>
<proteinExistence type="predicted"/>
<reference evidence="2" key="1">
    <citation type="journal article" date="2019" name="Int. J. Syst. Evol. Microbiol.">
        <title>The Global Catalogue of Microorganisms (GCM) 10K type strain sequencing project: providing services to taxonomists for standard genome sequencing and annotation.</title>
        <authorList>
            <consortium name="The Broad Institute Genomics Platform"/>
            <consortium name="The Broad Institute Genome Sequencing Center for Infectious Disease"/>
            <person name="Wu L."/>
            <person name="Ma J."/>
        </authorList>
    </citation>
    <scope>NUCLEOTIDE SEQUENCE [LARGE SCALE GENOMIC DNA]</scope>
    <source>
        <strain evidence="2">XZYJT-10</strain>
    </source>
</reference>
<keyword evidence="2" id="KW-1185">Reference proteome</keyword>
<organism evidence="1 2">
    <name type="scientific">Paractinoplanes rhizophilus</name>
    <dbReference type="NCBI Taxonomy" id="1416877"/>
    <lineage>
        <taxon>Bacteria</taxon>
        <taxon>Bacillati</taxon>
        <taxon>Actinomycetota</taxon>
        <taxon>Actinomycetes</taxon>
        <taxon>Micromonosporales</taxon>
        <taxon>Micromonosporaceae</taxon>
        <taxon>Paractinoplanes</taxon>
    </lineage>
</organism>
<sequence length="275" mass="30935">MGADAKIHVFDYVRYRDEVVPGLTELMRSGVAVPWLAEILQVESEYGDTWRQLMAELREWPTDLARYCTWLGADLRYAGDRSIDRLTGRQMTCNVLDCPERERCRFFQDQDPQGVEALTALHEAAVATRCLGWSQFLGRTITPDYYRPVLEHQHVPVTAPVRGLLEALATRGAVWGYRFGRTEGIHGWLTVPETAELVTVLNELDLPRYEPTFAAMQAFDAGARSAGSDWHLVSLSFVRTVATIAAASERGLLWGNDVSTSLWTEFWDVPSGGRP</sequence>
<name>A0ABW2HSX6_9ACTN</name>
<evidence type="ECO:0000313" key="1">
    <source>
        <dbReference type="EMBL" id="MFC7275625.1"/>
    </source>
</evidence>